<keyword evidence="2" id="KW-0472">Membrane</keyword>
<dbReference type="Proteomes" id="UP000001917">
    <property type="component" value="Chromosome"/>
</dbReference>
<accession>C8WSX9</accession>
<dbReference type="STRING" id="521098.Aaci_0587"/>
<dbReference type="AlphaFoldDB" id="C8WSX9"/>
<gene>
    <name evidence="3" type="ordered locus">Aaci_0587</name>
</gene>
<feature type="transmembrane region" description="Helical" evidence="2">
    <location>
        <begin position="7"/>
        <end position="27"/>
    </location>
</feature>
<feature type="compositionally biased region" description="Acidic residues" evidence="1">
    <location>
        <begin position="73"/>
        <end position="85"/>
    </location>
</feature>
<proteinExistence type="predicted"/>
<organism evidence="3 4">
    <name type="scientific">Alicyclobacillus acidocaldarius subsp. acidocaldarius (strain ATCC 27009 / DSM 446 / BCRC 14685 / JCM 5260 / KCTC 1825 / NBRC 15652 / NCIMB 11725 / NRRL B-14509 / 104-IA)</name>
    <name type="common">Bacillus acidocaldarius</name>
    <dbReference type="NCBI Taxonomy" id="521098"/>
    <lineage>
        <taxon>Bacteria</taxon>
        <taxon>Bacillati</taxon>
        <taxon>Bacillota</taxon>
        <taxon>Bacilli</taxon>
        <taxon>Bacillales</taxon>
        <taxon>Alicyclobacillaceae</taxon>
        <taxon>Alicyclobacillus</taxon>
    </lineage>
</organism>
<protein>
    <submittedName>
        <fullName evidence="3">Uncharacterized protein</fullName>
    </submittedName>
</protein>
<reference evidence="3 4" key="2">
    <citation type="journal article" date="2010" name="Stand. Genomic Sci.">
        <title>Complete genome sequence of Alicyclobacillus acidocaldarius type strain (104-IA).</title>
        <authorList>
            <person name="Mavromatis K."/>
            <person name="Sikorski J."/>
            <person name="Lapidus A."/>
            <person name="Glavina Del Rio T."/>
            <person name="Copeland A."/>
            <person name="Tice H."/>
            <person name="Cheng J.F."/>
            <person name="Lucas S."/>
            <person name="Chen F."/>
            <person name="Nolan M."/>
            <person name="Bruce D."/>
            <person name="Goodwin L."/>
            <person name="Pitluck S."/>
            <person name="Ivanova N."/>
            <person name="Ovchinnikova G."/>
            <person name="Pati A."/>
            <person name="Chen A."/>
            <person name="Palaniappan K."/>
            <person name="Land M."/>
            <person name="Hauser L."/>
            <person name="Chang Y.J."/>
            <person name="Jeffries C.D."/>
            <person name="Chain P."/>
            <person name="Meincke L."/>
            <person name="Sims D."/>
            <person name="Chertkov O."/>
            <person name="Han C."/>
            <person name="Brettin T."/>
            <person name="Detter J.C."/>
            <person name="Wahrenburg C."/>
            <person name="Rohde M."/>
            <person name="Pukall R."/>
            <person name="Goker M."/>
            <person name="Bristow J."/>
            <person name="Eisen J.A."/>
            <person name="Markowitz V."/>
            <person name="Hugenholtz P."/>
            <person name="Klenk H.P."/>
            <person name="Kyrpides N.C."/>
        </authorList>
    </citation>
    <scope>NUCLEOTIDE SEQUENCE [LARGE SCALE GENOMIC DNA]</scope>
    <source>
        <strain evidence="4">ATCC 27009 / DSM 446 / BCRC 14685 / JCM 5260 / KCTC 1825 / NBRC 15652 / NCIMB 11725 / NRRL B-14509 / 104-IA</strain>
    </source>
</reference>
<dbReference type="HOGENOM" id="CLU_2679498_0_0_9"/>
<evidence type="ECO:0000256" key="2">
    <source>
        <dbReference type="SAM" id="Phobius"/>
    </source>
</evidence>
<keyword evidence="2" id="KW-1133">Transmembrane helix</keyword>
<feature type="region of interest" description="Disordered" evidence="1">
    <location>
        <begin position="58"/>
        <end position="85"/>
    </location>
</feature>
<evidence type="ECO:0000256" key="1">
    <source>
        <dbReference type="SAM" id="MobiDB-lite"/>
    </source>
</evidence>
<evidence type="ECO:0000313" key="3">
    <source>
        <dbReference type="EMBL" id="ACV57635.1"/>
    </source>
</evidence>
<keyword evidence="4" id="KW-1185">Reference proteome</keyword>
<feature type="transmembrane region" description="Helical" evidence="2">
    <location>
        <begin position="33"/>
        <end position="51"/>
    </location>
</feature>
<reference evidence="4" key="1">
    <citation type="submission" date="2009-09" db="EMBL/GenBank/DDBJ databases">
        <title>The complete chromosome of Alicyclobacillus acidocaldarius subsp. acidocaldarius DSM 446.</title>
        <authorList>
            <consortium name="US DOE Joint Genome Institute (JGI-PGF)"/>
            <person name="Lucas S."/>
            <person name="Copeland A."/>
            <person name="Lapidus A."/>
            <person name="Glavina del Rio T."/>
            <person name="Dalin E."/>
            <person name="Tice H."/>
            <person name="Bruce D."/>
            <person name="Goodwin L."/>
            <person name="Pitluck S."/>
            <person name="Kyrpides N."/>
            <person name="Mavromatis K."/>
            <person name="Ivanova N."/>
            <person name="Ovchinnikova G."/>
            <person name="Chertkov O."/>
            <person name="Sims D."/>
            <person name="Brettin T."/>
            <person name="Detter J.C."/>
            <person name="Han C."/>
            <person name="Larimer F."/>
            <person name="Land M."/>
            <person name="Hauser L."/>
            <person name="Markowitz V."/>
            <person name="Cheng J.-F."/>
            <person name="Hugenholtz P."/>
            <person name="Woyke T."/>
            <person name="Wu D."/>
            <person name="Pukall R."/>
            <person name="Klenk H.-P."/>
            <person name="Eisen J.A."/>
        </authorList>
    </citation>
    <scope>NUCLEOTIDE SEQUENCE [LARGE SCALE GENOMIC DNA]</scope>
    <source>
        <strain evidence="4">ATCC 27009 / DSM 446 / BCRC 14685 / JCM 5260 / KCTC 1825 / NBRC 15652 / NCIMB 11725 / NRRL B-14509 / 104-IA</strain>
    </source>
</reference>
<dbReference type="KEGG" id="aac:Aaci_0587"/>
<evidence type="ECO:0000313" key="4">
    <source>
        <dbReference type="Proteomes" id="UP000001917"/>
    </source>
</evidence>
<sequence>MGRGRLISLAFVEFIFAVLAAWMIYAFLRVHSMSALVFALVVLAAMVFLIARYRRQAAREQGGSQDDSWSYGSDDEDTESDGEEW</sequence>
<name>C8WSX9_ALIAD</name>
<keyword evidence="2" id="KW-0812">Transmembrane</keyword>
<dbReference type="EMBL" id="CP001727">
    <property type="protein sequence ID" value="ACV57635.1"/>
    <property type="molecule type" value="Genomic_DNA"/>
</dbReference>
<feature type="compositionally biased region" description="Polar residues" evidence="1">
    <location>
        <begin position="62"/>
        <end position="71"/>
    </location>
</feature>